<proteinExistence type="inferred from homology"/>
<dbReference type="Proteomes" id="UP001461498">
    <property type="component" value="Unassembled WGS sequence"/>
</dbReference>
<dbReference type="InterPro" id="IPR013602">
    <property type="entry name" value="Dynein_heavy_linker"/>
</dbReference>
<dbReference type="PANTHER" id="PTHR46532">
    <property type="entry name" value="MALE FERTILITY FACTOR KL5"/>
    <property type="match status" value="1"/>
</dbReference>
<dbReference type="SUPFAM" id="SSF46966">
    <property type="entry name" value="Spectrin repeat"/>
    <property type="match status" value="1"/>
</dbReference>
<feature type="region of interest" description="Disordered" evidence="2">
    <location>
        <begin position="1"/>
        <end position="26"/>
    </location>
</feature>
<feature type="domain" description="Dynein heavy chain linker" evidence="3">
    <location>
        <begin position="350"/>
        <end position="450"/>
    </location>
</feature>
<dbReference type="Pfam" id="PF08393">
    <property type="entry name" value="DHC_N2"/>
    <property type="match status" value="1"/>
</dbReference>
<dbReference type="GO" id="GO:0007018">
    <property type="term" value="P:microtubule-based movement"/>
    <property type="evidence" value="ECO:0007669"/>
    <property type="project" value="InterPro"/>
</dbReference>
<dbReference type="Pfam" id="PF25007">
    <property type="entry name" value="DYH2-5-8_CC"/>
    <property type="match status" value="1"/>
</dbReference>
<gene>
    <name evidence="5" type="ORF">O3M35_002765</name>
</gene>
<evidence type="ECO:0000259" key="3">
    <source>
        <dbReference type="Pfam" id="PF08393"/>
    </source>
</evidence>
<name>A0AAW1CQK4_9HEMI</name>
<dbReference type="GO" id="GO:0045505">
    <property type="term" value="F:dynein intermediate chain binding"/>
    <property type="evidence" value="ECO:0007669"/>
    <property type="project" value="InterPro"/>
</dbReference>
<reference evidence="5 6" key="1">
    <citation type="submission" date="2022-12" db="EMBL/GenBank/DDBJ databases">
        <title>Chromosome-level genome assembly of true bugs.</title>
        <authorList>
            <person name="Ma L."/>
            <person name="Li H."/>
        </authorList>
    </citation>
    <scope>NUCLEOTIDE SEQUENCE [LARGE SCALE GENOMIC DNA]</scope>
    <source>
        <strain evidence="5">Lab_2022b</strain>
    </source>
</reference>
<dbReference type="InterPro" id="IPR056759">
    <property type="entry name" value="DYH2-5-8_CC"/>
</dbReference>
<evidence type="ECO:0000256" key="1">
    <source>
        <dbReference type="ARBA" id="ARBA00008887"/>
    </source>
</evidence>
<comment type="caution">
    <text evidence="5">The sequence shown here is derived from an EMBL/GenBank/DDBJ whole genome shotgun (WGS) entry which is preliminary data.</text>
</comment>
<evidence type="ECO:0000256" key="2">
    <source>
        <dbReference type="SAM" id="MobiDB-lite"/>
    </source>
</evidence>
<evidence type="ECO:0000313" key="6">
    <source>
        <dbReference type="Proteomes" id="UP001461498"/>
    </source>
</evidence>
<dbReference type="PANTHER" id="PTHR46532:SF4">
    <property type="entry name" value="AAA+ ATPASE DOMAIN-CONTAINING PROTEIN"/>
    <property type="match status" value="1"/>
</dbReference>
<protein>
    <recommendedName>
        <fullName evidence="7">Dynein heavy chain linker domain-containing protein</fullName>
    </recommendedName>
</protein>
<comment type="similarity">
    <text evidence="1">Belongs to the dynein heavy chain family.</text>
</comment>
<dbReference type="EMBL" id="JAPXFL010000011">
    <property type="protein sequence ID" value="KAK9499795.1"/>
    <property type="molecule type" value="Genomic_DNA"/>
</dbReference>
<sequence>MRKRKKKQTKRGEGWRRLGVSGKTSGNKALANFVSRLDQSEPSKEDAKTRRRRLYRLASSTKPPFPHQGRNFHSHIMENKEVLQKYIDKWTPYKMLWSSDSIATIKDVTKISLLDCELSLIRHVELDSNLEVESDTFILADTIAIFTAQLKQGLSTEIKSSKLKIGQIVRKKYHREMDYVYAVMSEMERKLDRPIRDLDDVRMIMETLKKIREQEVDMELRIEPIEEAFNILTRFELPVDREILEQVDNLRYTWQQLLGRSMEVNTLLLAMQPHFQEELQANLEKFRIDSEEYIDQYRNCGPMSPGLTPREASDRLILFQNRFDGMWRKLQAYQSGEDLFGLPTTEYPELAQIRKELNLLQKLYKLYNDVIDRVSSYYDIPWGEVNIEEINNELMEFQNRCRKLPKGLKEWPAFYTLKRTIDDFNDMCPLLELMANKAMKPRHWQRIMEDICISAMKEKDIEAKLRQVTNEWSVHELTFMTFNNRGELLLRGDSTAETIGQLEDSLMVLGSLLSNR</sequence>
<keyword evidence="6" id="KW-1185">Reference proteome</keyword>
<evidence type="ECO:0000259" key="4">
    <source>
        <dbReference type="Pfam" id="PF25007"/>
    </source>
</evidence>
<organism evidence="5 6">
    <name type="scientific">Rhynocoris fuscipes</name>
    <dbReference type="NCBI Taxonomy" id="488301"/>
    <lineage>
        <taxon>Eukaryota</taxon>
        <taxon>Metazoa</taxon>
        <taxon>Ecdysozoa</taxon>
        <taxon>Arthropoda</taxon>
        <taxon>Hexapoda</taxon>
        <taxon>Insecta</taxon>
        <taxon>Pterygota</taxon>
        <taxon>Neoptera</taxon>
        <taxon>Paraneoptera</taxon>
        <taxon>Hemiptera</taxon>
        <taxon>Heteroptera</taxon>
        <taxon>Panheteroptera</taxon>
        <taxon>Cimicomorpha</taxon>
        <taxon>Reduviidae</taxon>
        <taxon>Harpactorinae</taxon>
        <taxon>Harpactorini</taxon>
        <taxon>Rhynocoris</taxon>
    </lineage>
</organism>
<dbReference type="AlphaFoldDB" id="A0AAW1CQK4"/>
<feature type="domain" description="Dynein axonemal heavy chain 2/5/8 coiled-coil" evidence="4">
    <location>
        <begin position="167"/>
        <end position="280"/>
    </location>
</feature>
<evidence type="ECO:0008006" key="7">
    <source>
        <dbReference type="Google" id="ProtNLM"/>
    </source>
</evidence>
<accession>A0AAW1CQK4</accession>
<dbReference type="GO" id="GO:0005858">
    <property type="term" value="C:axonemal dynein complex"/>
    <property type="evidence" value="ECO:0007669"/>
    <property type="project" value="TreeGrafter"/>
</dbReference>
<dbReference type="GO" id="GO:0051959">
    <property type="term" value="F:dynein light intermediate chain binding"/>
    <property type="evidence" value="ECO:0007669"/>
    <property type="project" value="InterPro"/>
</dbReference>
<evidence type="ECO:0000313" key="5">
    <source>
        <dbReference type="EMBL" id="KAK9499795.1"/>
    </source>
</evidence>
<dbReference type="InterPro" id="IPR026983">
    <property type="entry name" value="DHC"/>
</dbReference>